<dbReference type="SUPFAM" id="SSF56672">
    <property type="entry name" value="DNA/RNA polymerases"/>
    <property type="match status" value="1"/>
</dbReference>
<keyword evidence="7" id="KW-0695">RNA-directed DNA polymerase</keyword>
<evidence type="ECO:0000256" key="1">
    <source>
        <dbReference type="ARBA" id="ARBA00012493"/>
    </source>
</evidence>
<feature type="domain" description="Integrase catalytic" evidence="10">
    <location>
        <begin position="853"/>
        <end position="1008"/>
    </location>
</feature>
<feature type="compositionally biased region" description="Basic and acidic residues" evidence="8">
    <location>
        <begin position="1019"/>
        <end position="1044"/>
    </location>
</feature>
<protein>
    <recommendedName>
        <fullName evidence="1">RNA-directed DNA polymerase</fullName>
        <ecNumber evidence="1">2.7.7.49</ecNumber>
    </recommendedName>
</protein>
<dbReference type="InterPro" id="IPR000477">
    <property type="entry name" value="RT_dom"/>
</dbReference>
<dbReference type="Proteomes" id="UP000069940">
    <property type="component" value="Unassembled WGS sequence"/>
</dbReference>
<name>A0ABM1Y913_AEDAL</name>
<dbReference type="Gene3D" id="3.30.420.10">
    <property type="entry name" value="Ribonuclease H-like superfamily/Ribonuclease H"/>
    <property type="match status" value="1"/>
</dbReference>
<reference evidence="11" key="2">
    <citation type="submission" date="2025-05" db="UniProtKB">
        <authorList>
            <consortium name="EnsemblMetazoa"/>
        </authorList>
    </citation>
    <scope>IDENTIFICATION</scope>
    <source>
        <strain evidence="11">Foshan</strain>
    </source>
</reference>
<dbReference type="EC" id="2.7.7.49" evidence="1"/>
<proteinExistence type="predicted"/>
<dbReference type="Pfam" id="PF17917">
    <property type="entry name" value="RT_RNaseH"/>
    <property type="match status" value="1"/>
</dbReference>
<evidence type="ECO:0000256" key="3">
    <source>
        <dbReference type="ARBA" id="ARBA00022695"/>
    </source>
</evidence>
<dbReference type="Pfam" id="PF17921">
    <property type="entry name" value="Integrase_H2C2"/>
    <property type="match status" value="1"/>
</dbReference>
<evidence type="ECO:0000256" key="7">
    <source>
        <dbReference type="ARBA" id="ARBA00022918"/>
    </source>
</evidence>
<dbReference type="PANTHER" id="PTHR37984:SF11">
    <property type="entry name" value="INTEGRASE CATALYTIC DOMAIN-CONTAINING PROTEIN"/>
    <property type="match status" value="1"/>
</dbReference>
<dbReference type="PROSITE" id="PS50994">
    <property type="entry name" value="INTEGRASE"/>
    <property type="match status" value="1"/>
</dbReference>
<dbReference type="InterPro" id="IPR001584">
    <property type="entry name" value="Integrase_cat-core"/>
</dbReference>
<dbReference type="Pfam" id="PF00078">
    <property type="entry name" value="RVT_1"/>
    <property type="match status" value="1"/>
</dbReference>
<dbReference type="Gene3D" id="3.10.10.10">
    <property type="entry name" value="HIV Type 1 Reverse Transcriptase, subunit A, domain 1"/>
    <property type="match status" value="1"/>
</dbReference>
<dbReference type="Gene3D" id="4.10.60.10">
    <property type="entry name" value="Zinc finger, CCHC-type"/>
    <property type="match status" value="1"/>
</dbReference>
<keyword evidence="5" id="KW-0255">Endonuclease</keyword>
<evidence type="ECO:0000256" key="6">
    <source>
        <dbReference type="ARBA" id="ARBA00022801"/>
    </source>
</evidence>
<organism evidence="11 12">
    <name type="scientific">Aedes albopictus</name>
    <name type="common">Asian tiger mosquito</name>
    <name type="synonym">Stegomyia albopicta</name>
    <dbReference type="NCBI Taxonomy" id="7160"/>
    <lineage>
        <taxon>Eukaryota</taxon>
        <taxon>Metazoa</taxon>
        <taxon>Ecdysozoa</taxon>
        <taxon>Arthropoda</taxon>
        <taxon>Hexapoda</taxon>
        <taxon>Insecta</taxon>
        <taxon>Pterygota</taxon>
        <taxon>Neoptera</taxon>
        <taxon>Endopterygota</taxon>
        <taxon>Diptera</taxon>
        <taxon>Nematocera</taxon>
        <taxon>Culicoidea</taxon>
        <taxon>Culicidae</taxon>
        <taxon>Culicinae</taxon>
        <taxon>Aedini</taxon>
        <taxon>Aedes</taxon>
        <taxon>Stegomyia</taxon>
    </lineage>
</organism>
<dbReference type="PROSITE" id="PS50878">
    <property type="entry name" value="RT_POL"/>
    <property type="match status" value="1"/>
</dbReference>
<evidence type="ECO:0000313" key="11">
    <source>
        <dbReference type="EnsemblMetazoa" id="AALFPA23_006913.P9109"/>
    </source>
</evidence>
<dbReference type="InterPro" id="IPR041588">
    <property type="entry name" value="Integrase_H2C2"/>
</dbReference>
<evidence type="ECO:0000256" key="4">
    <source>
        <dbReference type="ARBA" id="ARBA00022722"/>
    </source>
</evidence>
<evidence type="ECO:0000259" key="9">
    <source>
        <dbReference type="PROSITE" id="PS50878"/>
    </source>
</evidence>
<dbReference type="InterPro" id="IPR041373">
    <property type="entry name" value="RT_RNaseH"/>
</dbReference>
<dbReference type="SMART" id="SM00343">
    <property type="entry name" value="ZnF_C2HC"/>
    <property type="match status" value="2"/>
</dbReference>
<dbReference type="Gene3D" id="1.10.340.70">
    <property type="match status" value="1"/>
</dbReference>
<evidence type="ECO:0000259" key="10">
    <source>
        <dbReference type="PROSITE" id="PS50994"/>
    </source>
</evidence>
<dbReference type="Gene3D" id="3.30.70.270">
    <property type="match status" value="2"/>
</dbReference>
<dbReference type="InterPro" id="IPR036397">
    <property type="entry name" value="RNaseH_sf"/>
</dbReference>
<feature type="region of interest" description="Disordered" evidence="8">
    <location>
        <begin position="1016"/>
        <end position="1047"/>
    </location>
</feature>
<dbReference type="SUPFAM" id="SSF53098">
    <property type="entry name" value="Ribonuclease H-like"/>
    <property type="match status" value="1"/>
</dbReference>
<dbReference type="PROSITE" id="PS00141">
    <property type="entry name" value="ASP_PROTEASE"/>
    <property type="match status" value="1"/>
</dbReference>
<dbReference type="RefSeq" id="XP_062714857.1">
    <property type="nucleotide sequence ID" value="XM_062858873.1"/>
</dbReference>
<reference evidence="12" key="1">
    <citation type="journal article" date="2015" name="Proc. Natl. Acad. Sci. U.S.A.">
        <title>Genome sequence of the Asian Tiger mosquito, Aedes albopictus, reveals insights into its biology, genetics, and evolution.</title>
        <authorList>
            <person name="Chen X.G."/>
            <person name="Jiang X."/>
            <person name="Gu J."/>
            <person name="Xu M."/>
            <person name="Wu Y."/>
            <person name="Deng Y."/>
            <person name="Zhang C."/>
            <person name="Bonizzoni M."/>
            <person name="Dermauw W."/>
            <person name="Vontas J."/>
            <person name="Armbruster P."/>
            <person name="Huang X."/>
            <person name="Yang Y."/>
            <person name="Zhang H."/>
            <person name="He W."/>
            <person name="Peng H."/>
            <person name="Liu Y."/>
            <person name="Wu K."/>
            <person name="Chen J."/>
            <person name="Lirakis M."/>
            <person name="Topalis P."/>
            <person name="Van Leeuwen T."/>
            <person name="Hall A.B."/>
            <person name="Jiang X."/>
            <person name="Thorpe C."/>
            <person name="Mueller R.L."/>
            <person name="Sun C."/>
            <person name="Waterhouse R.M."/>
            <person name="Yan G."/>
            <person name="Tu Z.J."/>
            <person name="Fang X."/>
            <person name="James A.A."/>
        </authorList>
    </citation>
    <scope>NUCLEOTIDE SEQUENCE [LARGE SCALE GENOMIC DNA]</scope>
    <source>
        <strain evidence="12">Foshan</strain>
    </source>
</reference>
<dbReference type="PANTHER" id="PTHR37984">
    <property type="entry name" value="PROTEIN CBG26694"/>
    <property type="match status" value="1"/>
</dbReference>
<evidence type="ECO:0000256" key="5">
    <source>
        <dbReference type="ARBA" id="ARBA00022759"/>
    </source>
</evidence>
<dbReference type="EnsemblMetazoa" id="AALFPA23_006913.R9109">
    <property type="protein sequence ID" value="AALFPA23_006913.P9109"/>
    <property type="gene ID" value="AALFPA23_006913"/>
</dbReference>
<dbReference type="InterPro" id="IPR050951">
    <property type="entry name" value="Retrovirus_Pol_polyprotein"/>
</dbReference>
<dbReference type="InterPro" id="IPR001878">
    <property type="entry name" value="Znf_CCHC"/>
</dbReference>
<dbReference type="GeneID" id="115268916"/>
<keyword evidence="6" id="KW-0378">Hydrolase</keyword>
<dbReference type="InterPro" id="IPR043128">
    <property type="entry name" value="Rev_trsase/Diguanyl_cyclase"/>
</dbReference>
<keyword evidence="4" id="KW-0540">Nuclease</keyword>
<dbReference type="InterPro" id="IPR001969">
    <property type="entry name" value="Aspartic_peptidase_AS"/>
</dbReference>
<evidence type="ECO:0000256" key="2">
    <source>
        <dbReference type="ARBA" id="ARBA00022679"/>
    </source>
</evidence>
<dbReference type="CDD" id="cd01647">
    <property type="entry name" value="RT_LTR"/>
    <property type="match status" value="1"/>
</dbReference>
<evidence type="ECO:0000256" key="8">
    <source>
        <dbReference type="SAM" id="MobiDB-lite"/>
    </source>
</evidence>
<keyword evidence="3" id="KW-0548">Nucleotidyltransferase</keyword>
<dbReference type="SUPFAM" id="SSF57756">
    <property type="entry name" value="Retrovirus zinc finger-like domains"/>
    <property type="match status" value="1"/>
</dbReference>
<dbReference type="InterPro" id="IPR036875">
    <property type="entry name" value="Znf_CCHC_sf"/>
</dbReference>
<feature type="domain" description="Reverse transcriptase" evidence="9">
    <location>
        <begin position="312"/>
        <end position="489"/>
    </location>
</feature>
<keyword evidence="12" id="KW-1185">Reference proteome</keyword>
<evidence type="ECO:0000313" key="12">
    <source>
        <dbReference type="Proteomes" id="UP000069940"/>
    </source>
</evidence>
<sequence length="1168" mass="132062">MGSMMEGVEQQVKDLSSLTAKETQSGSAFQVESKQYKKRVPTNHTDRKRIQMKYEKNFRDVTCYNCGTKGHIATSQDCKARNQTCRRCHRKGHFEAVCRKRSWPTAAGEQKKVRLLQDAGSKSVSTADSQESPAEQKQKSYYCFYFGSDTNTLEFTLGGVLLNMLIDSGSDVNLITACAWEKLKQQNVIVRDMQKGAADVIKGYGSEIPLQIMGSFFAEISIGAKSTTAKFFVVRDGQRCLLGDATAKGLGVLHIGKQVSQLERKEPFAKIKDVQVQIHMDPSFKPVFQPVRRVPIPYEAAVNSKLDQLLSQEIIEVKTGPTTWVSPLVVVGKANGEPRVCLDLRRVNEAVLRERFPMPAVDDLLARIGKGKVRSRLDVRDAFLQTELAPESRDITTFITSRGLFRFKRLPFGLVSAPEIFQKVMDEILAGCEGTVCYLDDIYVEGDDQQQHDERLNQVLDRLKSRGVCLNVDKCEIGVSEVQFLGHVVSENSIRPSPAKVDALISFRCPVNASEVKSFLGLANYMNKYIQNLATLDEPLRKLTQQAVKFQWGETEQKSFDAIKKALLETVKLGYFNVKDATSLIVDASPVALGAILVQTNDVGEHRVISCASKSLTDTETRYCQTEKEALAAVWGAERYQMYLLGKHFDLVTDCKALQFLFTSRSKPCARIERWVLRIQAFDYTVKHVPGEMNIADVLSRLSTLKPVAFDLSEELFINEVVAAAANNIAIRWEEIDTASKQDKELQEILKSLASDRLFELPIAYRVIGQELSQVGNILMRGDRIVIPQRLREKVLYLAHEGHPGTRMMKSHLRVSVWWPKMDADVEGFVKRCRGCTLVSAPEVPEPMSRRELPSGPWEDVAIDFLGPLPEGQFLLVVIDYYSRFFEVCEMSTITAEATVKELTVMFSRFGVPISLTADNAPQLSEDCEEFSTFCTKYGVKLINTIPYWPQMNGEVERQNRTILKRLQIAQELGQDWRGELQKFLLMYRATPHPTTGRSPAELMFGHRIRSKLPQLSTFRREDEETRDRDQISKEKGKQYGDNKRRAKESTIAVGDYVLAKRMRKDNKLCTEFMNEEFVVLTKQDADVTIKSLVSGKQFRRNAAHLKRIEMISEGNIGANTSRADDGERLESTEDLTVPSVVAGKECSRKRKEPSWFEDYVPHYVKKD</sequence>
<dbReference type="InterPro" id="IPR012337">
    <property type="entry name" value="RNaseH-like_sf"/>
</dbReference>
<accession>A0ABM1Y913</accession>
<dbReference type="InterPro" id="IPR043502">
    <property type="entry name" value="DNA/RNA_pol_sf"/>
</dbReference>
<feature type="compositionally biased region" description="Polar residues" evidence="8">
    <location>
        <begin position="13"/>
        <end position="33"/>
    </location>
</feature>
<keyword evidence="2" id="KW-0808">Transferase</keyword>
<dbReference type="CDD" id="cd09274">
    <property type="entry name" value="RNase_HI_RT_Ty3"/>
    <property type="match status" value="1"/>
</dbReference>
<dbReference type="CDD" id="cd00303">
    <property type="entry name" value="retropepsin_like"/>
    <property type="match status" value="1"/>
</dbReference>
<feature type="region of interest" description="Disordered" evidence="8">
    <location>
        <begin position="1"/>
        <end position="40"/>
    </location>
</feature>